<dbReference type="EMBL" id="CAJPDT010000038">
    <property type="protein sequence ID" value="CAF9924923.1"/>
    <property type="molecule type" value="Genomic_DNA"/>
</dbReference>
<sequence>MFTPLFDKTRHLPLGSSSVEDFRFLNCWNVKSNRVLAAFLRSIKRLKCFVIEFPALSRRSVDIPPHSDAFGLALSAHQETIEELVIATSWDSPVIGWTLGPFTQWISLKRLAVPRHLILGTFPTTPNLHDILPPLLEEFQIQHPTGYNNGCLPQVAYRRVDVSSLPVMDKIRVDAAHANDVTVMIRLAENKVSCVPRLKRVIWWYQTFTCSSSQDPEYPSLIEVSWAFEKTGVEFDRVIGPFFKNTPFGKQLCEWQG</sequence>
<protein>
    <submittedName>
        <fullName evidence="1">Uncharacterized protein</fullName>
    </submittedName>
</protein>
<reference evidence="1" key="1">
    <citation type="submission" date="2021-03" db="EMBL/GenBank/DDBJ databases">
        <authorList>
            <person name="Tagirdzhanova G."/>
        </authorList>
    </citation>
    <scope>NUCLEOTIDE SEQUENCE</scope>
</reference>
<proteinExistence type="predicted"/>
<accession>A0A8H3IMW9</accession>
<gene>
    <name evidence="1" type="ORF">IMSHALPRED_006328</name>
</gene>
<dbReference type="OrthoDB" id="5380309at2759"/>
<dbReference type="AlphaFoldDB" id="A0A8H3IMW9"/>
<evidence type="ECO:0000313" key="2">
    <source>
        <dbReference type="Proteomes" id="UP000664534"/>
    </source>
</evidence>
<dbReference type="Proteomes" id="UP000664534">
    <property type="component" value="Unassembled WGS sequence"/>
</dbReference>
<keyword evidence="2" id="KW-1185">Reference proteome</keyword>
<name>A0A8H3IMW9_9LECA</name>
<evidence type="ECO:0000313" key="1">
    <source>
        <dbReference type="EMBL" id="CAF9924923.1"/>
    </source>
</evidence>
<organism evidence="1 2">
    <name type="scientific">Imshaugia aleurites</name>
    <dbReference type="NCBI Taxonomy" id="172621"/>
    <lineage>
        <taxon>Eukaryota</taxon>
        <taxon>Fungi</taxon>
        <taxon>Dikarya</taxon>
        <taxon>Ascomycota</taxon>
        <taxon>Pezizomycotina</taxon>
        <taxon>Lecanoromycetes</taxon>
        <taxon>OSLEUM clade</taxon>
        <taxon>Lecanoromycetidae</taxon>
        <taxon>Lecanorales</taxon>
        <taxon>Lecanorineae</taxon>
        <taxon>Parmeliaceae</taxon>
        <taxon>Imshaugia</taxon>
    </lineage>
</organism>
<comment type="caution">
    <text evidence="1">The sequence shown here is derived from an EMBL/GenBank/DDBJ whole genome shotgun (WGS) entry which is preliminary data.</text>
</comment>